<evidence type="ECO:0000313" key="2">
    <source>
        <dbReference type="EMBL" id="ORC32810.1"/>
    </source>
</evidence>
<dbReference type="OrthoDB" id="361009at2"/>
<dbReference type="RefSeq" id="WP_083052138.1">
    <property type="nucleotide sequence ID" value="NZ_CAXXQO010000002.1"/>
</dbReference>
<keyword evidence="1" id="KW-0732">Signal</keyword>
<keyword evidence="3" id="KW-1185">Reference proteome</keyword>
<evidence type="ECO:0000313" key="3">
    <source>
        <dbReference type="Proteomes" id="UP000192343"/>
    </source>
</evidence>
<protein>
    <submittedName>
        <fullName evidence="2">Uncharacterized protein</fullName>
    </submittedName>
</protein>
<comment type="caution">
    <text evidence="2">The sequence shown here is derived from an EMBL/GenBank/DDBJ whole genome shotgun (WGS) entry which is preliminary data.</text>
</comment>
<dbReference type="Proteomes" id="UP000192343">
    <property type="component" value="Unassembled WGS sequence"/>
</dbReference>
<sequence>MRPTGFLVLALMLLFPMLGTAQEGGSGEDLLRQVLYLDFHARLLSGSGELLWEMENKAYTISGRTVDIRLEGGNVLAISHLTPYLQGEDKVLLVAQGEVWYNRNRPRDVKYYSGMTSIPIALGESAIFFPLGLNEKTEKTAYIIEIEITVDRYTQLQKNR</sequence>
<dbReference type="EMBL" id="MWQY01000019">
    <property type="protein sequence ID" value="ORC32810.1"/>
    <property type="molecule type" value="Genomic_DNA"/>
</dbReference>
<proteinExistence type="predicted"/>
<organism evidence="2 3">
    <name type="scientific">Marispirochaeta aestuarii</name>
    <dbReference type="NCBI Taxonomy" id="1963862"/>
    <lineage>
        <taxon>Bacteria</taxon>
        <taxon>Pseudomonadati</taxon>
        <taxon>Spirochaetota</taxon>
        <taxon>Spirochaetia</taxon>
        <taxon>Spirochaetales</taxon>
        <taxon>Spirochaetaceae</taxon>
        <taxon>Marispirochaeta</taxon>
    </lineage>
</organism>
<feature type="signal peptide" evidence="1">
    <location>
        <begin position="1"/>
        <end position="21"/>
    </location>
</feature>
<reference evidence="2 3" key="1">
    <citation type="submission" date="2017-03" db="EMBL/GenBank/DDBJ databases">
        <title>Draft Genome sequence of Marispirochaeta sp. strain JC444.</title>
        <authorList>
            <person name="Shivani Y."/>
            <person name="Subhash Y."/>
            <person name="Sasikala C."/>
            <person name="Ramana C."/>
        </authorList>
    </citation>
    <scope>NUCLEOTIDE SEQUENCE [LARGE SCALE GENOMIC DNA]</scope>
    <source>
        <strain evidence="2 3">JC444</strain>
    </source>
</reference>
<evidence type="ECO:0000256" key="1">
    <source>
        <dbReference type="SAM" id="SignalP"/>
    </source>
</evidence>
<dbReference type="STRING" id="1963862.B4O97_15260"/>
<dbReference type="AlphaFoldDB" id="A0A1Y1RUU9"/>
<name>A0A1Y1RUU9_9SPIO</name>
<feature type="chain" id="PRO_5012395155" evidence="1">
    <location>
        <begin position="22"/>
        <end position="160"/>
    </location>
</feature>
<gene>
    <name evidence="2" type="ORF">B4O97_15260</name>
</gene>
<accession>A0A1Y1RUU9</accession>